<dbReference type="Proteomes" id="UP001595699">
    <property type="component" value="Unassembled WGS sequence"/>
</dbReference>
<keyword evidence="5" id="KW-1185">Reference proteome</keyword>
<dbReference type="Gene3D" id="3.40.50.1820">
    <property type="entry name" value="alpha/beta hydrolase"/>
    <property type="match status" value="1"/>
</dbReference>
<proteinExistence type="predicted"/>
<dbReference type="Gene3D" id="2.120.10.30">
    <property type="entry name" value="TolB, C-terminal domain"/>
    <property type="match status" value="1"/>
</dbReference>
<dbReference type="SUPFAM" id="SSF82171">
    <property type="entry name" value="DPP6 N-terminal domain-like"/>
    <property type="match status" value="1"/>
</dbReference>
<dbReference type="InterPro" id="IPR011042">
    <property type="entry name" value="6-blade_b-propeller_TolB-like"/>
</dbReference>
<accession>A0ABV7YL62</accession>
<name>A0ABV7YL62_9ACTN</name>
<feature type="domain" description="Peptidase S9 prolyl oligopeptidase catalytic" evidence="3">
    <location>
        <begin position="436"/>
        <end position="637"/>
    </location>
</feature>
<dbReference type="InterPro" id="IPR011659">
    <property type="entry name" value="WD40"/>
</dbReference>
<dbReference type="RefSeq" id="WP_205117631.1">
    <property type="nucleotide sequence ID" value="NZ_JAFBCM010000001.1"/>
</dbReference>
<keyword evidence="2" id="KW-0645">Protease</keyword>
<gene>
    <name evidence="4" type="ORF">ACFOUW_28740</name>
</gene>
<keyword evidence="2" id="KW-0720">Serine protease</keyword>
<evidence type="ECO:0000256" key="2">
    <source>
        <dbReference type="ARBA" id="ARBA00022825"/>
    </source>
</evidence>
<reference evidence="5" key="1">
    <citation type="journal article" date="2019" name="Int. J. Syst. Evol. Microbiol.">
        <title>The Global Catalogue of Microorganisms (GCM) 10K type strain sequencing project: providing services to taxonomists for standard genome sequencing and annotation.</title>
        <authorList>
            <consortium name="The Broad Institute Genomics Platform"/>
            <consortium name="The Broad Institute Genome Sequencing Center for Infectious Disease"/>
            <person name="Wu L."/>
            <person name="Ma J."/>
        </authorList>
    </citation>
    <scope>NUCLEOTIDE SEQUENCE [LARGE SCALE GENOMIC DNA]</scope>
    <source>
        <strain evidence="5">CGMCC 4.7241</strain>
    </source>
</reference>
<dbReference type="InterPro" id="IPR029058">
    <property type="entry name" value="AB_hydrolase_fold"/>
</dbReference>
<dbReference type="Pfam" id="PF00326">
    <property type="entry name" value="Peptidase_S9"/>
    <property type="match status" value="1"/>
</dbReference>
<organism evidence="4 5">
    <name type="scientific">Tenggerimyces flavus</name>
    <dbReference type="NCBI Taxonomy" id="1708749"/>
    <lineage>
        <taxon>Bacteria</taxon>
        <taxon>Bacillati</taxon>
        <taxon>Actinomycetota</taxon>
        <taxon>Actinomycetes</taxon>
        <taxon>Propionibacteriales</taxon>
        <taxon>Nocardioidaceae</taxon>
        <taxon>Tenggerimyces</taxon>
    </lineage>
</organism>
<dbReference type="EMBL" id="JBHRZH010000034">
    <property type="protein sequence ID" value="MFC3764858.1"/>
    <property type="molecule type" value="Genomic_DNA"/>
</dbReference>
<dbReference type="SUPFAM" id="SSF53474">
    <property type="entry name" value="alpha/beta-Hydrolases"/>
    <property type="match status" value="1"/>
</dbReference>
<dbReference type="InterPro" id="IPR001375">
    <property type="entry name" value="Peptidase_S9_cat"/>
</dbReference>
<protein>
    <submittedName>
        <fullName evidence="4">S9 family peptidase</fullName>
    </submittedName>
</protein>
<evidence type="ECO:0000313" key="4">
    <source>
        <dbReference type="EMBL" id="MFC3764858.1"/>
    </source>
</evidence>
<dbReference type="PANTHER" id="PTHR42776:SF27">
    <property type="entry name" value="DIPEPTIDYL PEPTIDASE FAMILY MEMBER 6"/>
    <property type="match status" value="1"/>
</dbReference>
<dbReference type="PANTHER" id="PTHR42776">
    <property type="entry name" value="SERINE PEPTIDASE S9 FAMILY MEMBER"/>
    <property type="match status" value="1"/>
</dbReference>
<evidence type="ECO:0000256" key="1">
    <source>
        <dbReference type="ARBA" id="ARBA00022801"/>
    </source>
</evidence>
<comment type="caution">
    <text evidence="4">The sequence shown here is derived from an EMBL/GenBank/DDBJ whole genome shotgun (WGS) entry which is preliminary data.</text>
</comment>
<sequence length="639" mass="68143">MRVEEWFAAYLEPSLHQVSGAAEVVPSPDGEVVAFVGSILTDLNGTPIHRLHLLDVARNVVTPVGGGEDDKSPEWSPDGRLLAYVTTDGAAVVTRDGTPADVAVPTLPGVAEYVRWSPSGTRLLVGVADPGSDVAGAAGSGTLPDATTPSADWAPAVVSCDAEHGRRWCAIVDLRSGQWERATSAATNVWEAAWCGEDELLAVVSTRADEGAWYAATAAIIELRRGEVRTVHRSDDQLGSPTCSPSGWHRSLVQAVASDRGFVQGELLMLDRDGFARPIDTRGVDVTDTCWRTEDRLTFAGLRGLESVAGEVDVVTGEVTELWATTESFGGKLPRVRPSRDGTVFTASESHRRFVELVAVTNGKPTTLLSFAHDGVDAVGLPTWRVEPTAWTAPDGLEIQGLLSLPPGSGPFPLVLSIHGGPVGAFRDRWLMSYSYLAVLLSRGYAVLQANPRGSTGRGQDFARLVKGDLNGADTLDLLSGVDAVVADGLADPSRLAVTGGSYGGNMTAWLITQDQRFAAAAPQHPHTDYVSFHFSSNIPEFDALFLDSDPLDPAGRHVTRSPFRYAANVRTPMLQLAGGLDRCCPPEQAVLFHNAVAAHGVPCELAVYPQEGHGVRAIPAVVDSTARLVSWFDRFLRP</sequence>
<keyword evidence="1" id="KW-0378">Hydrolase</keyword>
<dbReference type="Pfam" id="PF07676">
    <property type="entry name" value="PD40"/>
    <property type="match status" value="1"/>
</dbReference>
<evidence type="ECO:0000259" key="3">
    <source>
        <dbReference type="Pfam" id="PF00326"/>
    </source>
</evidence>
<evidence type="ECO:0000313" key="5">
    <source>
        <dbReference type="Proteomes" id="UP001595699"/>
    </source>
</evidence>